<feature type="domain" description="Protein kinase" evidence="11">
    <location>
        <begin position="12"/>
        <end position="296"/>
    </location>
</feature>
<evidence type="ECO:0000256" key="10">
    <source>
        <dbReference type="SAM" id="Phobius"/>
    </source>
</evidence>
<feature type="binding site" evidence="9">
    <location>
        <position position="41"/>
    </location>
    <ligand>
        <name>ATP</name>
        <dbReference type="ChEBI" id="CHEBI:30616"/>
    </ligand>
</feature>
<dbReference type="SMART" id="SM00220">
    <property type="entry name" value="S_TKc"/>
    <property type="match status" value="1"/>
</dbReference>
<organism evidence="12 13">
    <name type="scientific">Candidatus Sulfotelmatobacter kueseliae</name>
    <dbReference type="NCBI Taxonomy" id="2042962"/>
    <lineage>
        <taxon>Bacteria</taxon>
        <taxon>Pseudomonadati</taxon>
        <taxon>Acidobacteriota</taxon>
        <taxon>Terriglobia</taxon>
        <taxon>Terriglobales</taxon>
        <taxon>Candidatus Korobacteraceae</taxon>
        <taxon>Candidatus Sulfotelmatobacter</taxon>
    </lineage>
</organism>
<dbReference type="Gene3D" id="3.30.200.20">
    <property type="entry name" value="Phosphorylase Kinase, domain 1"/>
    <property type="match status" value="1"/>
</dbReference>
<dbReference type="PANTHER" id="PTHR43289">
    <property type="entry name" value="MITOGEN-ACTIVATED PROTEIN KINASE KINASE KINASE 20-RELATED"/>
    <property type="match status" value="1"/>
</dbReference>
<keyword evidence="10" id="KW-1133">Transmembrane helix</keyword>
<evidence type="ECO:0000256" key="2">
    <source>
        <dbReference type="ARBA" id="ARBA00022527"/>
    </source>
</evidence>
<dbReference type="PANTHER" id="PTHR43289:SF34">
    <property type="entry name" value="SERINE_THREONINE-PROTEIN KINASE YBDM-RELATED"/>
    <property type="match status" value="1"/>
</dbReference>
<dbReference type="InterPro" id="IPR011042">
    <property type="entry name" value="6-blade_b-propeller_TolB-like"/>
</dbReference>
<gene>
    <name evidence="12" type="ORF">SBA1_100082</name>
</gene>
<dbReference type="FunFam" id="1.10.510.10:FF:000021">
    <property type="entry name" value="Serine/threonine protein kinase"/>
    <property type="match status" value="1"/>
</dbReference>
<evidence type="ECO:0000313" key="13">
    <source>
        <dbReference type="Proteomes" id="UP000238701"/>
    </source>
</evidence>
<keyword evidence="10" id="KW-0812">Transmembrane</keyword>
<dbReference type="PROSITE" id="PS00108">
    <property type="entry name" value="PROTEIN_KINASE_ST"/>
    <property type="match status" value="1"/>
</dbReference>
<dbReference type="FunFam" id="3.30.200.20:FF:000035">
    <property type="entry name" value="Serine/threonine protein kinase Stk1"/>
    <property type="match status" value="1"/>
</dbReference>
<sequence>MGLTSGTKLGPYEIQSPLGAGGMGEVYRARDTRLDRAVAIKILPAHLSSNPEAKQRFEREARAISSLNHPNICTLYDIGHQDGTDFLVMEFLEGETLADRLAKGAMPPELVSKYGVEICEGLEKAHKTGVIHRDLKPGNVMLTKTAAKLMDFGLAKAVTGPPPSSGLTATLDGAWGSGAGEGARASQNPLTARGTIVGTFQYMSPEQVEGKEADARSDIFALGAVLYEMATGKRAFEGKTTASVIAAVLERDPAPISAIRPMSPPALDRVVKTCLAKDPDERFQTVHDVKLQLKWIAEGGSQSGVPAPVAARRKNRERALAAAALVFAVAALVFGFAYFHHPVSEAPSVRSSILPPENTSFAAGVAASGYAFSPDGTHLVFSAQSVEGKSGLWMRPLNSLSAQELSGTENGALPFWSPDGQWVGFFADGKLKKVPAAGGSAQVICDAPVGRGGTWNAQGVIVFAPTIGGPLFRVSANGGVPTPVTQLDASAGDTTNRWPDFLPDGVHFLYVGRQVSPNQPSAVYVGSLDSFAHRKILDVFSEAQYAAPGYLVFGRNTALFAQRFDVSSLSVVGEAEPIAGDVNVQINMLRTGFAVSQAGQLLYSSTGGASDIELIVTDRSGKELSAMEAAEKSNNLRLSPDGGKLAVSETDALNAGGAIWIYDLRSKVRSRFTFGAGLASSPTWSPDGSQVALGSTRGGAFNVYVKPITGAAEEKALHPSPEDERPQSWSADGRFLVMDSRPRSRQSTPEIAVLPLAGDGKPFSYLNAPYANSGGQLSPDGRWLAYVSYESGRPEVYVTAFPQAKGKWQVSSTGANTPRWRHDGRELFFCQTDGILMSAEVTAEKDSFAVGSVKALSERRIFQTFYSATYDVFPDGQRFIMAAIKPEAIHAPLTLVTNWQAELKK</sequence>
<dbReference type="Proteomes" id="UP000238701">
    <property type="component" value="Unassembled WGS sequence"/>
</dbReference>
<dbReference type="Pfam" id="PF07676">
    <property type="entry name" value="PD40"/>
    <property type="match status" value="4"/>
</dbReference>
<evidence type="ECO:0000256" key="6">
    <source>
        <dbReference type="ARBA" id="ARBA00022840"/>
    </source>
</evidence>
<keyword evidence="3" id="KW-0808">Transferase</keyword>
<name>A0A2U3JW30_9BACT</name>
<proteinExistence type="predicted"/>
<dbReference type="InterPro" id="IPR008271">
    <property type="entry name" value="Ser/Thr_kinase_AS"/>
</dbReference>
<evidence type="ECO:0000256" key="1">
    <source>
        <dbReference type="ARBA" id="ARBA00012513"/>
    </source>
</evidence>
<dbReference type="Pfam" id="PF00069">
    <property type="entry name" value="Pkinase"/>
    <property type="match status" value="1"/>
</dbReference>
<accession>A0A2U3JW30</accession>
<evidence type="ECO:0000259" key="11">
    <source>
        <dbReference type="PROSITE" id="PS50011"/>
    </source>
</evidence>
<evidence type="ECO:0000256" key="9">
    <source>
        <dbReference type="PROSITE-ProRule" id="PRU10141"/>
    </source>
</evidence>
<dbReference type="GO" id="GO:0005524">
    <property type="term" value="F:ATP binding"/>
    <property type="evidence" value="ECO:0007669"/>
    <property type="project" value="UniProtKB-UniRule"/>
</dbReference>
<comment type="catalytic activity">
    <reaction evidence="8">
        <text>L-seryl-[protein] + ATP = O-phospho-L-seryl-[protein] + ADP + H(+)</text>
        <dbReference type="Rhea" id="RHEA:17989"/>
        <dbReference type="Rhea" id="RHEA-COMP:9863"/>
        <dbReference type="Rhea" id="RHEA-COMP:11604"/>
        <dbReference type="ChEBI" id="CHEBI:15378"/>
        <dbReference type="ChEBI" id="CHEBI:29999"/>
        <dbReference type="ChEBI" id="CHEBI:30616"/>
        <dbReference type="ChEBI" id="CHEBI:83421"/>
        <dbReference type="ChEBI" id="CHEBI:456216"/>
        <dbReference type="EC" id="2.7.11.1"/>
    </reaction>
</comment>
<evidence type="ECO:0000256" key="3">
    <source>
        <dbReference type="ARBA" id="ARBA00022679"/>
    </source>
</evidence>
<keyword evidence="2 12" id="KW-0723">Serine/threonine-protein kinase</keyword>
<keyword evidence="5 12" id="KW-0418">Kinase</keyword>
<dbReference type="InterPro" id="IPR000719">
    <property type="entry name" value="Prot_kinase_dom"/>
</dbReference>
<dbReference type="SUPFAM" id="SSF82171">
    <property type="entry name" value="DPP6 N-terminal domain-like"/>
    <property type="match status" value="1"/>
</dbReference>
<evidence type="ECO:0000256" key="5">
    <source>
        <dbReference type="ARBA" id="ARBA00022777"/>
    </source>
</evidence>
<dbReference type="EMBL" id="OMOD01000002">
    <property type="protein sequence ID" value="SPF31626.1"/>
    <property type="molecule type" value="Genomic_DNA"/>
</dbReference>
<evidence type="ECO:0000313" key="12">
    <source>
        <dbReference type="EMBL" id="SPF31626.1"/>
    </source>
</evidence>
<keyword evidence="4 9" id="KW-0547">Nucleotide-binding</keyword>
<evidence type="ECO:0000256" key="4">
    <source>
        <dbReference type="ARBA" id="ARBA00022741"/>
    </source>
</evidence>
<evidence type="ECO:0000256" key="7">
    <source>
        <dbReference type="ARBA" id="ARBA00047899"/>
    </source>
</evidence>
<dbReference type="OrthoDB" id="101360at2"/>
<dbReference type="EC" id="2.7.11.1" evidence="1"/>
<dbReference type="Gene3D" id="2.120.10.30">
    <property type="entry name" value="TolB, C-terminal domain"/>
    <property type="match status" value="3"/>
</dbReference>
<dbReference type="PROSITE" id="PS50011">
    <property type="entry name" value="PROTEIN_KINASE_DOM"/>
    <property type="match status" value="1"/>
</dbReference>
<dbReference type="CDD" id="cd14014">
    <property type="entry name" value="STKc_PknB_like"/>
    <property type="match status" value="1"/>
</dbReference>
<comment type="catalytic activity">
    <reaction evidence="7">
        <text>L-threonyl-[protein] + ATP = O-phospho-L-threonyl-[protein] + ADP + H(+)</text>
        <dbReference type="Rhea" id="RHEA:46608"/>
        <dbReference type="Rhea" id="RHEA-COMP:11060"/>
        <dbReference type="Rhea" id="RHEA-COMP:11605"/>
        <dbReference type="ChEBI" id="CHEBI:15378"/>
        <dbReference type="ChEBI" id="CHEBI:30013"/>
        <dbReference type="ChEBI" id="CHEBI:30616"/>
        <dbReference type="ChEBI" id="CHEBI:61977"/>
        <dbReference type="ChEBI" id="CHEBI:456216"/>
        <dbReference type="EC" id="2.7.11.1"/>
    </reaction>
</comment>
<keyword evidence="6 9" id="KW-0067">ATP-binding</keyword>
<dbReference type="InterPro" id="IPR017441">
    <property type="entry name" value="Protein_kinase_ATP_BS"/>
</dbReference>
<feature type="transmembrane region" description="Helical" evidence="10">
    <location>
        <begin position="319"/>
        <end position="339"/>
    </location>
</feature>
<dbReference type="SUPFAM" id="SSF56112">
    <property type="entry name" value="Protein kinase-like (PK-like)"/>
    <property type="match status" value="1"/>
</dbReference>
<evidence type="ECO:0000256" key="8">
    <source>
        <dbReference type="ARBA" id="ARBA00048679"/>
    </source>
</evidence>
<dbReference type="GO" id="GO:0004674">
    <property type="term" value="F:protein serine/threonine kinase activity"/>
    <property type="evidence" value="ECO:0007669"/>
    <property type="project" value="UniProtKB-KW"/>
</dbReference>
<protein>
    <recommendedName>
        <fullName evidence="1">non-specific serine/threonine protein kinase</fullName>
        <ecNumber evidence="1">2.7.11.1</ecNumber>
    </recommendedName>
</protein>
<dbReference type="PROSITE" id="PS00107">
    <property type="entry name" value="PROTEIN_KINASE_ATP"/>
    <property type="match status" value="1"/>
</dbReference>
<dbReference type="InterPro" id="IPR011659">
    <property type="entry name" value="WD40"/>
</dbReference>
<keyword evidence="10" id="KW-0472">Membrane</keyword>
<reference evidence="13" key="1">
    <citation type="submission" date="2018-02" db="EMBL/GenBank/DDBJ databases">
        <authorList>
            <person name="Hausmann B."/>
        </authorList>
    </citation>
    <scope>NUCLEOTIDE SEQUENCE [LARGE SCALE GENOMIC DNA]</scope>
    <source>
        <strain evidence="13">Peat soil MAG SbA1</strain>
    </source>
</reference>
<dbReference type="InterPro" id="IPR011009">
    <property type="entry name" value="Kinase-like_dom_sf"/>
</dbReference>
<dbReference type="AlphaFoldDB" id="A0A2U3JW30"/>
<dbReference type="Gene3D" id="1.10.510.10">
    <property type="entry name" value="Transferase(Phosphotransferase) domain 1"/>
    <property type="match status" value="1"/>
</dbReference>